<protein>
    <recommendedName>
        <fullName evidence="1">DUF1565 domain-containing protein</fullName>
    </recommendedName>
</protein>
<reference evidence="2" key="1">
    <citation type="journal article" date="2015" name="Nature">
        <title>Complex archaea that bridge the gap between prokaryotes and eukaryotes.</title>
        <authorList>
            <person name="Spang A."/>
            <person name="Saw J.H."/>
            <person name="Jorgensen S.L."/>
            <person name="Zaremba-Niedzwiedzka K."/>
            <person name="Martijn J."/>
            <person name="Lind A.E."/>
            <person name="van Eijk R."/>
            <person name="Schleper C."/>
            <person name="Guy L."/>
            <person name="Ettema T.J."/>
        </authorList>
    </citation>
    <scope>NUCLEOTIDE SEQUENCE</scope>
</reference>
<dbReference type="InterPro" id="IPR012334">
    <property type="entry name" value="Pectin_lyas_fold"/>
</dbReference>
<organism evidence="2">
    <name type="scientific">marine sediment metagenome</name>
    <dbReference type="NCBI Taxonomy" id="412755"/>
    <lineage>
        <taxon>unclassified sequences</taxon>
        <taxon>metagenomes</taxon>
        <taxon>ecological metagenomes</taxon>
    </lineage>
</organism>
<dbReference type="Gene3D" id="2.160.20.10">
    <property type="entry name" value="Single-stranded right-handed beta-helix, Pectin lyase-like"/>
    <property type="match status" value="1"/>
</dbReference>
<dbReference type="InterPro" id="IPR011050">
    <property type="entry name" value="Pectin_lyase_fold/virulence"/>
</dbReference>
<dbReference type="SUPFAM" id="SSF51126">
    <property type="entry name" value="Pectin lyase-like"/>
    <property type="match status" value="1"/>
</dbReference>
<dbReference type="EMBL" id="LAZR01004465">
    <property type="protein sequence ID" value="KKN08372.1"/>
    <property type="molecule type" value="Genomic_DNA"/>
</dbReference>
<dbReference type="NCBIfam" id="NF041518">
    <property type="entry name" value="choice_anch_Q"/>
    <property type="match status" value="1"/>
</dbReference>
<dbReference type="InterPro" id="IPR006626">
    <property type="entry name" value="PbH1"/>
</dbReference>
<accession>A0A0F9N8Z9</accession>
<dbReference type="InterPro" id="IPR059226">
    <property type="entry name" value="Choice_anch_Q_dom"/>
</dbReference>
<gene>
    <name evidence="2" type="ORF">LCGC14_1057410</name>
</gene>
<evidence type="ECO:0000313" key="2">
    <source>
        <dbReference type="EMBL" id="KKN08372.1"/>
    </source>
</evidence>
<dbReference type="AlphaFoldDB" id="A0A0F9N8Z9"/>
<dbReference type="SMART" id="SM00710">
    <property type="entry name" value="PbH1"/>
    <property type="match status" value="5"/>
</dbReference>
<evidence type="ECO:0000259" key="1">
    <source>
        <dbReference type="Pfam" id="PF07602"/>
    </source>
</evidence>
<feature type="domain" description="DUF1565" evidence="1">
    <location>
        <begin position="103"/>
        <end position="199"/>
    </location>
</feature>
<sequence length="451" mass="47440">MKRNELKIFLSVIFITFARIVSLTLTVEGATIIVPDDYPIIQQAISAAISGDTVYVRAGTYSPYENGETFPIRMRNGVSLIGEGADVCILDGEHAYTVIECIFIINTSTKIEGFTITNGSGGLGAGIFCSFYSSPTIAKNIITGNRASKGGGIYCFSASPNIINNVITGNSASISGGGIYFNVLYLTSTIANNVITGNEALGELSWDGGGGIYFEQASPAVTNNIITGNTSNSGGSGIHCYSSFPSITYNDVWGNFPLNYSGCAEGTASISEDPLFVDPTISGYQLRAGSPGIDTGDNSVSGLPELDLDGNPRIVDGDGDGAAVVDMGAFEYQGVMAIEATIDFDPDTLNLKNKGKWVTTYIELPAGYNVADIDVSSLWLNGSVNAESKPASIGDNDNDGIIDLMAKFDRNAVEDLLVVSENVEITVSGSLVDGPQFVGIDIIRVISKGKK</sequence>
<name>A0A0F9N8Z9_9ZZZZ</name>
<dbReference type="Pfam" id="PF07602">
    <property type="entry name" value="DUF1565"/>
    <property type="match status" value="2"/>
</dbReference>
<feature type="domain" description="DUF1565" evidence="1">
    <location>
        <begin position="41"/>
        <end position="84"/>
    </location>
</feature>
<proteinExistence type="predicted"/>
<comment type="caution">
    <text evidence="2">The sequence shown here is derived from an EMBL/GenBank/DDBJ whole genome shotgun (WGS) entry which is preliminary data.</text>
</comment>
<dbReference type="InterPro" id="IPR011459">
    <property type="entry name" value="DUF1565"/>
</dbReference>